<dbReference type="Pfam" id="PF08100">
    <property type="entry name" value="Dimerisation"/>
    <property type="match status" value="1"/>
</dbReference>
<dbReference type="EMBL" id="OU466863">
    <property type="protein sequence ID" value="CAH2077743.1"/>
    <property type="molecule type" value="Genomic_DNA"/>
</dbReference>
<dbReference type="InterPro" id="IPR036388">
    <property type="entry name" value="WH-like_DNA-bd_sf"/>
</dbReference>
<reference evidence="7 8" key="1">
    <citation type="submission" date="2022-03" db="EMBL/GenBank/DDBJ databases">
        <authorList>
            <person name="Nunn A."/>
            <person name="Chopra R."/>
            <person name="Nunn A."/>
            <person name="Contreras Garrido A."/>
        </authorList>
    </citation>
    <scope>NUCLEOTIDE SEQUENCE [LARGE SCALE GENOMIC DNA]</scope>
</reference>
<dbReference type="PROSITE" id="PS51683">
    <property type="entry name" value="SAM_OMT_II"/>
    <property type="match status" value="1"/>
</dbReference>
<dbReference type="SUPFAM" id="SSF53335">
    <property type="entry name" value="S-adenosyl-L-methionine-dependent methyltransferases"/>
    <property type="match status" value="1"/>
</dbReference>
<evidence type="ECO:0000259" key="6">
    <source>
        <dbReference type="Pfam" id="PF08100"/>
    </source>
</evidence>
<evidence type="ECO:0000256" key="2">
    <source>
        <dbReference type="ARBA" id="ARBA00022679"/>
    </source>
</evidence>
<evidence type="ECO:0000259" key="5">
    <source>
        <dbReference type="Pfam" id="PF00891"/>
    </source>
</evidence>
<dbReference type="InterPro" id="IPR029063">
    <property type="entry name" value="SAM-dependent_MTases_sf"/>
</dbReference>
<dbReference type="SUPFAM" id="SSF46785">
    <property type="entry name" value="Winged helix' DNA-binding domain"/>
    <property type="match status" value="1"/>
</dbReference>
<feature type="domain" description="O-methyltransferase C-terminal" evidence="5">
    <location>
        <begin position="182"/>
        <end position="387"/>
    </location>
</feature>
<evidence type="ECO:0000256" key="3">
    <source>
        <dbReference type="ARBA" id="ARBA00022691"/>
    </source>
</evidence>
<dbReference type="GO" id="GO:0008171">
    <property type="term" value="F:O-methyltransferase activity"/>
    <property type="evidence" value="ECO:0007669"/>
    <property type="project" value="InterPro"/>
</dbReference>
<dbReference type="GO" id="GO:0032259">
    <property type="term" value="P:methylation"/>
    <property type="evidence" value="ECO:0007669"/>
    <property type="project" value="UniProtKB-KW"/>
</dbReference>
<evidence type="ECO:0000313" key="8">
    <source>
        <dbReference type="Proteomes" id="UP000836841"/>
    </source>
</evidence>
<name>A0AAU9T1A1_THLAR</name>
<dbReference type="Gene3D" id="3.40.50.150">
    <property type="entry name" value="Vaccinia Virus protein VP39"/>
    <property type="match status" value="1"/>
</dbReference>
<dbReference type="InterPro" id="IPR001077">
    <property type="entry name" value="COMT_C"/>
</dbReference>
<dbReference type="InterPro" id="IPR036390">
    <property type="entry name" value="WH_DNA-bd_sf"/>
</dbReference>
<dbReference type="Proteomes" id="UP000836841">
    <property type="component" value="Chromosome 7"/>
</dbReference>
<dbReference type="FunFam" id="3.40.50.150:FF:000061">
    <property type="entry name" value="Caffeic acid O-methyltransferase"/>
    <property type="match status" value="1"/>
</dbReference>
<keyword evidence="8" id="KW-1185">Reference proteome</keyword>
<evidence type="ECO:0000256" key="4">
    <source>
        <dbReference type="PIRSR" id="PIRSR005739-1"/>
    </source>
</evidence>
<accession>A0AAU9T1A1</accession>
<feature type="domain" description="O-methyltransferase dimerisation" evidence="6">
    <location>
        <begin position="64"/>
        <end position="159"/>
    </location>
</feature>
<dbReference type="Gene3D" id="1.10.10.10">
    <property type="entry name" value="Winged helix-like DNA-binding domain superfamily/Winged helix DNA-binding domain"/>
    <property type="match status" value="1"/>
</dbReference>
<dbReference type="Pfam" id="PF00891">
    <property type="entry name" value="Methyltransf_2"/>
    <property type="match status" value="1"/>
</dbReference>
<organism evidence="7 8">
    <name type="scientific">Thlaspi arvense</name>
    <name type="common">Field penny-cress</name>
    <dbReference type="NCBI Taxonomy" id="13288"/>
    <lineage>
        <taxon>Eukaryota</taxon>
        <taxon>Viridiplantae</taxon>
        <taxon>Streptophyta</taxon>
        <taxon>Embryophyta</taxon>
        <taxon>Tracheophyta</taxon>
        <taxon>Spermatophyta</taxon>
        <taxon>Magnoliopsida</taxon>
        <taxon>eudicotyledons</taxon>
        <taxon>Gunneridae</taxon>
        <taxon>Pentapetalae</taxon>
        <taxon>rosids</taxon>
        <taxon>malvids</taxon>
        <taxon>Brassicales</taxon>
        <taxon>Brassicaceae</taxon>
        <taxon>Thlaspideae</taxon>
        <taxon>Thlaspi</taxon>
    </lineage>
</organism>
<keyword evidence="3" id="KW-0949">S-adenosyl-L-methionine</keyword>
<dbReference type="PIRSF" id="PIRSF005739">
    <property type="entry name" value="O-mtase"/>
    <property type="match status" value="1"/>
</dbReference>
<dbReference type="AlphaFoldDB" id="A0AAU9T1A1"/>
<dbReference type="InterPro" id="IPR012967">
    <property type="entry name" value="COMT_dimerisation"/>
</dbReference>
<dbReference type="GO" id="GO:0046983">
    <property type="term" value="F:protein dimerization activity"/>
    <property type="evidence" value="ECO:0007669"/>
    <property type="project" value="InterPro"/>
</dbReference>
<dbReference type="PANTHER" id="PTHR11746">
    <property type="entry name" value="O-METHYLTRANSFERASE"/>
    <property type="match status" value="1"/>
</dbReference>
<sequence length="407" mass="44774">MIAQPQSHFSLASFSKTQTKPFKKAGEKQKQSNDLKERLIMGSLAETQITPAKISDEEANLFAMQLAGATVLPMVLTSALELDLLEIISKNVTLAGGQLSPSEIASYLPTKNPDAPVMVDRILRLLAAYSILTCSVRKLPDGGVERLYGLGPVCKYLTKNEDGVSLAALCHLNRDRVFMESWYHLKDAVLEGGIPFNKAFGMDAFEYQGADPRFNKVFNNGMSNHTTIVMAKILETYKGFEGLSSLVDVGGGIGVTLRMIVSKHPHIKGILYDLSHVIEEAASYPGIEHIGGDMFVSVPKADAIFMKWICHDWSDQHCLKFLKNCYEALPDNGKVIVAESILPVVPDSSLMTKEVVHMDCLMLAHNPGGKERTVKEFEALAKGSGFQGFQVVCRAYGTHIMEFLKKM</sequence>
<evidence type="ECO:0000313" key="7">
    <source>
        <dbReference type="EMBL" id="CAH2077743.1"/>
    </source>
</evidence>
<dbReference type="CDD" id="cd02440">
    <property type="entry name" value="AdoMet_MTases"/>
    <property type="match status" value="1"/>
</dbReference>
<evidence type="ECO:0000256" key="1">
    <source>
        <dbReference type="ARBA" id="ARBA00022603"/>
    </source>
</evidence>
<keyword evidence="1" id="KW-0489">Methyltransferase</keyword>
<dbReference type="FunFam" id="1.10.10.10:FF:000357">
    <property type="entry name" value="Caffeic acid 3-O-methyltransferase"/>
    <property type="match status" value="1"/>
</dbReference>
<gene>
    <name evidence="7" type="ORF">TAV2_LOCUS25737</name>
</gene>
<feature type="active site" description="Proton acceptor" evidence="4">
    <location>
        <position position="311"/>
    </location>
</feature>
<protein>
    <submittedName>
        <fullName evidence="7">Uncharacterized protein</fullName>
    </submittedName>
</protein>
<proteinExistence type="predicted"/>
<dbReference type="InterPro" id="IPR016461">
    <property type="entry name" value="COMT-like"/>
</dbReference>
<keyword evidence="2" id="KW-0808">Transferase</keyword>